<dbReference type="EMBL" id="BMXA01000008">
    <property type="protein sequence ID" value="GHA20051.1"/>
    <property type="molecule type" value="Genomic_DNA"/>
</dbReference>
<dbReference type="PANTHER" id="PTHR34700">
    <property type="entry name" value="POTASSIUM BINDING PROTEIN KBP"/>
    <property type="match status" value="1"/>
</dbReference>
<dbReference type="Pfam" id="PF01476">
    <property type="entry name" value="LysM"/>
    <property type="match status" value="1"/>
</dbReference>
<dbReference type="RefSeq" id="WP_189402751.1">
    <property type="nucleotide sequence ID" value="NZ_BMXA01000008.1"/>
</dbReference>
<proteinExistence type="predicted"/>
<organism evidence="2 3">
    <name type="scientific">Arenicella chitinivorans</name>
    <dbReference type="NCBI Taxonomy" id="1329800"/>
    <lineage>
        <taxon>Bacteria</taxon>
        <taxon>Pseudomonadati</taxon>
        <taxon>Pseudomonadota</taxon>
        <taxon>Gammaproteobacteria</taxon>
        <taxon>Arenicellales</taxon>
        <taxon>Arenicellaceae</taxon>
        <taxon>Arenicella</taxon>
    </lineage>
</organism>
<comment type="caution">
    <text evidence="2">The sequence shown here is derived from an EMBL/GenBank/DDBJ whole genome shotgun (WGS) entry which is preliminary data.</text>
</comment>
<dbReference type="CDD" id="cd00118">
    <property type="entry name" value="LysM"/>
    <property type="match status" value="1"/>
</dbReference>
<dbReference type="InterPro" id="IPR036779">
    <property type="entry name" value="LysM_dom_sf"/>
</dbReference>
<feature type="domain" description="LysM" evidence="1">
    <location>
        <begin position="58"/>
        <end position="106"/>
    </location>
</feature>
<accession>A0A918S2M7</accession>
<protein>
    <submittedName>
        <fullName evidence="2">Peptidoglycan-binding protein</fullName>
    </submittedName>
</protein>
<evidence type="ECO:0000259" key="1">
    <source>
        <dbReference type="PROSITE" id="PS51782"/>
    </source>
</evidence>
<name>A0A918S2M7_9GAMM</name>
<dbReference type="AlphaFoldDB" id="A0A918S2M7"/>
<dbReference type="PROSITE" id="PS51782">
    <property type="entry name" value="LYSM"/>
    <property type="match status" value="1"/>
</dbReference>
<sequence>MTTKKLNLSLYAVRALRAKLQFATRKLAAGVVLGLTLGLSSVNSVAQDNPVLADSYPERYTVVKGDTLWDISSTFLRDPWRWPEVWQGNPQVENPDLIYPGDVLVMTFVDGRPVLKSLRRETVKLSPTPRGTRYDAIQVIDPAAIEAYLNSPLVTDDNELKNAGYIVDGFDNRLLMGKYDQFYARNILDSEADEYRVFRAGRHFIDPVSGESLGYEAVHLGDANMLKAGDPSRLSLTKAYKDVTLRDRLRPIYTKKALPFYFPKAPENEALRGVILETPNSETELGALSVVAVNMGEREGVEVGDVFRIRSQSVSKEDPVTGERYKIPEENVGIGMVFRTFNKVSYMLITDTSRQVRPGDVLVHPNAK</sequence>
<evidence type="ECO:0000313" key="3">
    <source>
        <dbReference type="Proteomes" id="UP000614811"/>
    </source>
</evidence>
<evidence type="ECO:0000313" key="2">
    <source>
        <dbReference type="EMBL" id="GHA20051.1"/>
    </source>
</evidence>
<dbReference type="Proteomes" id="UP000614811">
    <property type="component" value="Unassembled WGS sequence"/>
</dbReference>
<gene>
    <name evidence="2" type="ORF">GCM10008090_32360</name>
</gene>
<dbReference type="SUPFAM" id="SSF54106">
    <property type="entry name" value="LysM domain"/>
    <property type="match status" value="1"/>
</dbReference>
<reference evidence="2" key="2">
    <citation type="submission" date="2020-09" db="EMBL/GenBank/DDBJ databases">
        <authorList>
            <person name="Sun Q."/>
            <person name="Kim S."/>
        </authorList>
    </citation>
    <scope>NUCLEOTIDE SEQUENCE</scope>
    <source>
        <strain evidence="2">KCTC 12711</strain>
    </source>
</reference>
<dbReference type="Gene3D" id="3.10.350.10">
    <property type="entry name" value="LysM domain"/>
    <property type="match status" value="1"/>
</dbReference>
<dbReference type="PANTHER" id="PTHR34700:SF4">
    <property type="entry name" value="PHAGE-LIKE ELEMENT PBSX PROTEIN XKDP"/>
    <property type="match status" value="1"/>
</dbReference>
<dbReference type="InterPro" id="IPR052196">
    <property type="entry name" value="Bact_Kbp"/>
</dbReference>
<keyword evidence="3" id="KW-1185">Reference proteome</keyword>
<reference evidence="2" key="1">
    <citation type="journal article" date="2014" name="Int. J. Syst. Evol. Microbiol.">
        <title>Complete genome sequence of Corynebacterium casei LMG S-19264T (=DSM 44701T), isolated from a smear-ripened cheese.</title>
        <authorList>
            <consortium name="US DOE Joint Genome Institute (JGI-PGF)"/>
            <person name="Walter F."/>
            <person name="Albersmeier A."/>
            <person name="Kalinowski J."/>
            <person name="Ruckert C."/>
        </authorList>
    </citation>
    <scope>NUCLEOTIDE SEQUENCE</scope>
    <source>
        <strain evidence="2">KCTC 12711</strain>
    </source>
</reference>
<dbReference type="InterPro" id="IPR018392">
    <property type="entry name" value="LysM"/>
</dbReference>